<dbReference type="Proteomes" id="UP000473648">
    <property type="component" value="Unassembled WGS sequence"/>
</dbReference>
<dbReference type="Pfam" id="PF07009">
    <property type="entry name" value="NusG_II"/>
    <property type="match status" value="1"/>
</dbReference>
<reference evidence="1" key="1">
    <citation type="journal article" date="2020" name="Appl. Environ. Microbiol.">
        <title>Medium-Chain Fatty Acid Synthesis by 'Candidatus Weimeria bifida' gen. nov., sp. nov., and 'Candidatus Pseudoramibacter fermentans' sp. nov.</title>
        <authorList>
            <person name="Scarborough M.J."/>
            <person name="Myers K.S."/>
            <person name="Donohue T.J."/>
            <person name="Noguera D.R."/>
        </authorList>
    </citation>
    <scope>NUCLEOTIDE SEQUENCE</scope>
    <source>
        <strain evidence="1">EUB1.1</strain>
    </source>
</reference>
<dbReference type="SUPFAM" id="SSF82004">
    <property type="entry name" value="N-utilization substance G protein NusG, insert domain"/>
    <property type="match status" value="1"/>
</dbReference>
<dbReference type="EMBL" id="VOGB01000004">
    <property type="protein sequence ID" value="MQM73097.1"/>
    <property type="molecule type" value="Genomic_DNA"/>
</dbReference>
<dbReference type="InterPro" id="IPR038690">
    <property type="entry name" value="NusG_2_sf"/>
</dbReference>
<organism evidence="1 2">
    <name type="scientific">Candidatus Pseudoramibacter fermentans</name>
    <dbReference type="NCBI Taxonomy" id="2594427"/>
    <lineage>
        <taxon>Bacteria</taxon>
        <taxon>Bacillati</taxon>
        <taxon>Bacillota</taxon>
        <taxon>Clostridia</taxon>
        <taxon>Eubacteriales</taxon>
        <taxon>Eubacteriaceae</taxon>
        <taxon>Pseudoramibacter</taxon>
    </lineage>
</organism>
<sequence>MLVFIAIGIYRAVDNQRLVLRVEQDKKVIRVLPLSKDHRETIKSKYGTNTIVIKNGKVDVTKADCKNQVCVNSRKISKNGETIVCLPHKLILTVVPKRQVANEK</sequence>
<dbReference type="Gene3D" id="2.60.320.10">
    <property type="entry name" value="N-utilization substance G protein NusG, insert domain"/>
    <property type="match status" value="1"/>
</dbReference>
<evidence type="ECO:0000313" key="2">
    <source>
        <dbReference type="Proteomes" id="UP000473648"/>
    </source>
</evidence>
<name>A0A6L5GS78_9FIRM</name>
<keyword evidence="2" id="KW-1185">Reference proteome</keyword>
<accession>A0A6L5GS78</accession>
<protein>
    <submittedName>
        <fullName evidence="1">NusG domain II-containing protein</fullName>
    </submittedName>
</protein>
<gene>
    <name evidence="1" type="ORF">FRC53_06710</name>
</gene>
<dbReference type="AlphaFoldDB" id="A0A6L5GS78"/>
<dbReference type="CDD" id="cd09911">
    <property type="entry name" value="Lin0431_like"/>
    <property type="match status" value="1"/>
</dbReference>
<proteinExistence type="predicted"/>
<evidence type="ECO:0000313" key="1">
    <source>
        <dbReference type="EMBL" id="MQM73097.1"/>
    </source>
</evidence>
<comment type="caution">
    <text evidence="1">The sequence shown here is derived from an EMBL/GenBank/DDBJ whole genome shotgun (WGS) entry which is preliminary data.</text>
</comment>